<comment type="caution">
    <text evidence="1">The sequence shown here is derived from an EMBL/GenBank/DDBJ whole genome shotgun (WGS) entry which is preliminary data.</text>
</comment>
<evidence type="ECO:0000313" key="1">
    <source>
        <dbReference type="EMBL" id="KAL0424105.1"/>
    </source>
</evidence>
<dbReference type="InterPro" id="IPR032801">
    <property type="entry name" value="PXL2A/B/C"/>
</dbReference>
<evidence type="ECO:0008006" key="2">
    <source>
        <dbReference type="Google" id="ProtNLM"/>
    </source>
</evidence>
<gene>
    <name evidence="1" type="ORF">Sradi_0945300</name>
</gene>
<dbReference type="EMBL" id="JACGWJ010000004">
    <property type="protein sequence ID" value="KAL0424105.1"/>
    <property type="molecule type" value="Genomic_DNA"/>
</dbReference>
<reference evidence="1" key="2">
    <citation type="journal article" date="2024" name="Plant">
        <title>Genomic evolution and insights into agronomic trait innovations of Sesamum species.</title>
        <authorList>
            <person name="Miao H."/>
            <person name="Wang L."/>
            <person name="Qu L."/>
            <person name="Liu H."/>
            <person name="Sun Y."/>
            <person name="Le M."/>
            <person name="Wang Q."/>
            <person name="Wei S."/>
            <person name="Zheng Y."/>
            <person name="Lin W."/>
            <person name="Duan Y."/>
            <person name="Cao H."/>
            <person name="Xiong S."/>
            <person name="Wang X."/>
            <person name="Wei L."/>
            <person name="Li C."/>
            <person name="Ma Q."/>
            <person name="Ju M."/>
            <person name="Zhao R."/>
            <person name="Li G."/>
            <person name="Mu C."/>
            <person name="Tian Q."/>
            <person name="Mei H."/>
            <person name="Zhang T."/>
            <person name="Gao T."/>
            <person name="Zhang H."/>
        </authorList>
    </citation>
    <scope>NUCLEOTIDE SEQUENCE</scope>
    <source>
        <strain evidence="1">G02</strain>
    </source>
</reference>
<proteinExistence type="predicted"/>
<accession>A0AAW2V307</accession>
<dbReference type="CDD" id="cd02970">
    <property type="entry name" value="PRX_like2"/>
    <property type="match status" value="1"/>
</dbReference>
<dbReference type="AlphaFoldDB" id="A0AAW2V307"/>
<dbReference type="Pfam" id="PF13911">
    <property type="entry name" value="AhpC-TSA_2"/>
    <property type="match status" value="1"/>
</dbReference>
<dbReference type="PANTHER" id="PTHR28630:SF23">
    <property type="entry name" value="THIOREDOXIN SUPERFAMILY PROTEIN"/>
    <property type="match status" value="1"/>
</dbReference>
<dbReference type="GO" id="GO:0009507">
    <property type="term" value="C:chloroplast"/>
    <property type="evidence" value="ECO:0007669"/>
    <property type="project" value="TreeGrafter"/>
</dbReference>
<protein>
    <recommendedName>
        <fullName evidence="2">Thioredoxin-like protein AAED1, chloroplastic</fullName>
    </recommendedName>
</protein>
<reference evidence="1" key="1">
    <citation type="submission" date="2020-06" db="EMBL/GenBank/DDBJ databases">
        <authorList>
            <person name="Li T."/>
            <person name="Hu X."/>
            <person name="Zhang T."/>
            <person name="Song X."/>
            <person name="Zhang H."/>
            <person name="Dai N."/>
            <person name="Sheng W."/>
            <person name="Hou X."/>
            <person name="Wei L."/>
        </authorList>
    </citation>
    <scope>NUCLEOTIDE SEQUENCE</scope>
    <source>
        <strain evidence="1">G02</strain>
        <tissue evidence="1">Leaf</tissue>
    </source>
</reference>
<dbReference type="PANTHER" id="PTHR28630">
    <property type="match status" value="1"/>
</dbReference>
<dbReference type="InterPro" id="IPR036249">
    <property type="entry name" value="Thioredoxin-like_sf"/>
</dbReference>
<sequence>MAKMISPRNLTSSTSLLFPSTHFPTSLHSPPSVGFSTKPISRGRFAAEPGGTSLVAKASSTPTPVVPDDIADVLGEVTIFAAAGQPVKFQDLWDQKEGMAVVALLRHFGCPCCWELAATLKESKGKFDSAGVKLIAVGVGTPDKAQLLAERLPFPLDSLYADPDRKAYDVLGLYYGLGRTFFNPASAYDILGLYYGLRRTFLNPASVKVFSRVDALKKAMKNYTIKATPDDRSSVLQQGGMFVFKGKQLLYARKDEGSGDHAPLDDIFNICCKVPAA</sequence>
<dbReference type="FunFam" id="3.40.30.10:FF:000166">
    <property type="entry name" value="Thioredoxin-like protein AAED1, chloroplastic"/>
    <property type="match status" value="1"/>
</dbReference>
<dbReference type="Gene3D" id="3.40.30.10">
    <property type="entry name" value="Glutaredoxin"/>
    <property type="match status" value="1"/>
</dbReference>
<dbReference type="SUPFAM" id="SSF52833">
    <property type="entry name" value="Thioredoxin-like"/>
    <property type="match status" value="1"/>
</dbReference>
<name>A0AAW2V307_SESRA</name>
<organism evidence="1">
    <name type="scientific">Sesamum radiatum</name>
    <name type="common">Black benniseed</name>
    <dbReference type="NCBI Taxonomy" id="300843"/>
    <lineage>
        <taxon>Eukaryota</taxon>
        <taxon>Viridiplantae</taxon>
        <taxon>Streptophyta</taxon>
        <taxon>Embryophyta</taxon>
        <taxon>Tracheophyta</taxon>
        <taxon>Spermatophyta</taxon>
        <taxon>Magnoliopsida</taxon>
        <taxon>eudicotyledons</taxon>
        <taxon>Gunneridae</taxon>
        <taxon>Pentapetalae</taxon>
        <taxon>asterids</taxon>
        <taxon>lamiids</taxon>
        <taxon>Lamiales</taxon>
        <taxon>Pedaliaceae</taxon>
        <taxon>Sesamum</taxon>
    </lineage>
</organism>